<evidence type="ECO:0000313" key="1">
    <source>
        <dbReference type="EMBL" id="KAI3436579.1"/>
    </source>
</evidence>
<sequence length="134" mass="15223">MGQCLSTVNAIQTLTTTQDGKQSVVLTRNDYELVIRASKDLEYILEAYLGGQGKGLHEKLTSVERIIPLPLQKKIRYLATIRNKLVHERNFHSIPDRQRFVESYQMAEGELSSIVAKYGRKPPGGQQDDVCRMM</sequence>
<proteinExistence type="predicted"/>
<accession>A0A9D4TWX5</accession>
<dbReference type="Proteomes" id="UP001055712">
    <property type="component" value="Unassembled WGS sequence"/>
</dbReference>
<evidence type="ECO:0000313" key="2">
    <source>
        <dbReference type="Proteomes" id="UP001055712"/>
    </source>
</evidence>
<dbReference type="AlphaFoldDB" id="A0A9D4TWX5"/>
<dbReference type="EMBL" id="SIDB01000002">
    <property type="protein sequence ID" value="KAI3436579.1"/>
    <property type="molecule type" value="Genomic_DNA"/>
</dbReference>
<protein>
    <recommendedName>
        <fullName evidence="3">DUF4145 domain-containing protein</fullName>
    </recommendedName>
</protein>
<keyword evidence="2" id="KW-1185">Reference proteome</keyword>
<comment type="caution">
    <text evidence="1">The sequence shown here is derived from an EMBL/GenBank/DDBJ whole genome shotgun (WGS) entry which is preliminary data.</text>
</comment>
<organism evidence="1 2">
    <name type="scientific">Chlorella vulgaris</name>
    <name type="common">Green alga</name>
    <dbReference type="NCBI Taxonomy" id="3077"/>
    <lineage>
        <taxon>Eukaryota</taxon>
        <taxon>Viridiplantae</taxon>
        <taxon>Chlorophyta</taxon>
        <taxon>core chlorophytes</taxon>
        <taxon>Trebouxiophyceae</taxon>
        <taxon>Chlorellales</taxon>
        <taxon>Chlorellaceae</taxon>
        <taxon>Chlorella clade</taxon>
        <taxon>Chlorella</taxon>
    </lineage>
</organism>
<reference evidence="1" key="2">
    <citation type="submission" date="2020-11" db="EMBL/GenBank/DDBJ databases">
        <authorList>
            <person name="Cecchin M."/>
            <person name="Marcolungo L."/>
            <person name="Rossato M."/>
            <person name="Girolomoni L."/>
            <person name="Cosentino E."/>
            <person name="Cuine S."/>
            <person name="Li-Beisson Y."/>
            <person name="Delledonne M."/>
            <person name="Ballottari M."/>
        </authorList>
    </citation>
    <scope>NUCLEOTIDE SEQUENCE</scope>
    <source>
        <strain evidence="1">211/11P</strain>
        <tissue evidence="1">Whole cell</tissue>
    </source>
</reference>
<reference evidence="1" key="1">
    <citation type="journal article" date="2019" name="Plant J.">
        <title>Chlorella vulgaris genome assembly and annotation reveals the molecular basis for metabolic acclimation to high light conditions.</title>
        <authorList>
            <person name="Cecchin M."/>
            <person name="Marcolungo L."/>
            <person name="Rossato M."/>
            <person name="Girolomoni L."/>
            <person name="Cosentino E."/>
            <person name="Cuine S."/>
            <person name="Li-Beisson Y."/>
            <person name="Delledonne M."/>
            <person name="Ballottari M."/>
        </authorList>
    </citation>
    <scope>NUCLEOTIDE SEQUENCE</scope>
    <source>
        <strain evidence="1">211/11P</strain>
    </source>
</reference>
<evidence type="ECO:0008006" key="3">
    <source>
        <dbReference type="Google" id="ProtNLM"/>
    </source>
</evidence>
<name>A0A9D4TWX5_CHLVU</name>
<dbReference type="OrthoDB" id="10261355at2759"/>
<gene>
    <name evidence="1" type="ORF">D9Q98_005995</name>
</gene>